<dbReference type="SUPFAM" id="SSF52402">
    <property type="entry name" value="Adenine nucleotide alpha hydrolases-like"/>
    <property type="match status" value="2"/>
</dbReference>
<organism evidence="3 4">
    <name type="scientific">Saccharopolyspora phatthalungensis</name>
    <dbReference type="NCBI Taxonomy" id="664693"/>
    <lineage>
        <taxon>Bacteria</taxon>
        <taxon>Bacillati</taxon>
        <taxon>Actinomycetota</taxon>
        <taxon>Actinomycetes</taxon>
        <taxon>Pseudonocardiales</taxon>
        <taxon>Pseudonocardiaceae</taxon>
        <taxon>Saccharopolyspora</taxon>
    </lineage>
</organism>
<dbReference type="Proteomes" id="UP000584374">
    <property type="component" value="Unassembled WGS sequence"/>
</dbReference>
<comment type="caution">
    <text evidence="3">The sequence shown here is derived from an EMBL/GenBank/DDBJ whole genome shotgun (WGS) entry which is preliminary data.</text>
</comment>
<dbReference type="AlphaFoldDB" id="A0A840QAX2"/>
<dbReference type="RefSeq" id="WP_184728456.1">
    <property type="nucleotide sequence ID" value="NZ_JACHIW010000001.1"/>
</dbReference>
<feature type="domain" description="UspA" evidence="2">
    <location>
        <begin position="136"/>
        <end position="273"/>
    </location>
</feature>
<feature type="domain" description="UspA" evidence="2">
    <location>
        <begin position="9"/>
        <end position="128"/>
    </location>
</feature>
<keyword evidence="4" id="KW-1185">Reference proteome</keyword>
<dbReference type="PRINTS" id="PR01438">
    <property type="entry name" value="UNVRSLSTRESS"/>
</dbReference>
<protein>
    <submittedName>
        <fullName evidence="3">Nucleotide-binding universal stress UspA family protein</fullName>
    </submittedName>
</protein>
<dbReference type="EMBL" id="JACHIW010000001">
    <property type="protein sequence ID" value="MBB5157566.1"/>
    <property type="molecule type" value="Genomic_DNA"/>
</dbReference>
<evidence type="ECO:0000313" key="3">
    <source>
        <dbReference type="EMBL" id="MBB5157566.1"/>
    </source>
</evidence>
<dbReference type="InterPro" id="IPR014729">
    <property type="entry name" value="Rossmann-like_a/b/a_fold"/>
</dbReference>
<name>A0A840QAX2_9PSEU</name>
<gene>
    <name evidence="3" type="ORF">BJ970_005100</name>
</gene>
<dbReference type="Pfam" id="PF00582">
    <property type="entry name" value="Usp"/>
    <property type="match status" value="2"/>
</dbReference>
<evidence type="ECO:0000313" key="4">
    <source>
        <dbReference type="Proteomes" id="UP000584374"/>
    </source>
</evidence>
<dbReference type="Gene3D" id="3.40.50.620">
    <property type="entry name" value="HUPs"/>
    <property type="match status" value="2"/>
</dbReference>
<evidence type="ECO:0000256" key="1">
    <source>
        <dbReference type="ARBA" id="ARBA00008791"/>
    </source>
</evidence>
<dbReference type="PANTHER" id="PTHR46268:SF6">
    <property type="entry name" value="UNIVERSAL STRESS PROTEIN UP12"/>
    <property type="match status" value="1"/>
</dbReference>
<dbReference type="InterPro" id="IPR006016">
    <property type="entry name" value="UspA"/>
</dbReference>
<dbReference type="InterPro" id="IPR006015">
    <property type="entry name" value="Universal_stress_UspA"/>
</dbReference>
<evidence type="ECO:0000259" key="2">
    <source>
        <dbReference type="Pfam" id="PF00582"/>
    </source>
</evidence>
<reference evidence="3 4" key="1">
    <citation type="submission" date="2020-08" db="EMBL/GenBank/DDBJ databases">
        <title>Sequencing the genomes of 1000 actinobacteria strains.</title>
        <authorList>
            <person name="Klenk H.-P."/>
        </authorList>
    </citation>
    <scope>NUCLEOTIDE SEQUENCE [LARGE SCALE GENOMIC DNA]</scope>
    <source>
        <strain evidence="3 4">DSM 45584</strain>
    </source>
</reference>
<proteinExistence type="inferred from homology"/>
<accession>A0A840QAX2</accession>
<sequence>MTESSRLAVVGVDGSPESTLAASWAAADARHRLLPLHLVLVNDDPARSEWADATVRELGARCRAEAPHVAVTEEVTSGHPAEVLIGRSTRASVIVVGSRGLGGFTGALLGSVSTAVAMHSSCPVVVVRARAGVTGPVVVGLDTSPLSRVVLEFALEAAAVRGLDLLAMQLWQQPEHDDVFATPIPLPSPAELQQRMQRRLAEQVAGYSDKYPDVRIQKIAQRGHPVSALTRASHDAELVVVGHRGRGGYSGMLLGSVAAGVLHHAHCPVAVVRVNGERD</sequence>
<dbReference type="PANTHER" id="PTHR46268">
    <property type="entry name" value="STRESS RESPONSE PROTEIN NHAX"/>
    <property type="match status" value="1"/>
</dbReference>
<comment type="similarity">
    <text evidence="1">Belongs to the universal stress protein A family.</text>
</comment>